<dbReference type="CDD" id="cd08829">
    <property type="entry name" value="SPFH_paraslipin"/>
    <property type="match status" value="1"/>
</dbReference>
<dbReference type="InterPro" id="IPR001972">
    <property type="entry name" value="Stomatin_HflK_fam"/>
</dbReference>
<evidence type="ECO:0000313" key="3">
    <source>
        <dbReference type="EMBL" id="WAL60893.1"/>
    </source>
</evidence>
<dbReference type="Gene3D" id="3.30.479.30">
    <property type="entry name" value="Band 7 domain"/>
    <property type="match status" value="1"/>
</dbReference>
<dbReference type="AlphaFoldDB" id="A0A9E8ZGI0"/>
<accession>A0A9E8ZGI0</accession>
<dbReference type="InterPro" id="IPR036013">
    <property type="entry name" value="Band_7/SPFH_dom_sf"/>
</dbReference>
<feature type="domain" description="Band 7" evidence="2">
    <location>
        <begin position="27"/>
        <end position="186"/>
    </location>
</feature>
<dbReference type="PANTHER" id="PTHR43327">
    <property type="entry name" value="STOMATIN-LIKE PROTEIN 2, MITOCHONDRIAL"/>
    <property type="match status" value="1"/>
</dbReference>
<proteinExistence type="inferred from homology"/>
<evidence type="ECO:0000256" key="1">
    <source>
        <dbReference type="ARBA" id="ARBA00008164"/>
    </source>
</evidence>
<organism evidence="3 4">
    <name type="scientific">Thermocoleostomius sinensis A174</name>
    <dbReference type="NCBI Taxonomy" id="2016057"/>
    <lineage>
        <taxon>Bacteria</taxon>
        <taxon>Bacillati</taxon>
        <taxon>Cyanobacteriota</taxon>
        <taxon>Cyanophyceae</taxon>
        <taxon>Oculatellales</taxon>
        <taxon>Oculatellaceae</taxon>
        <taxon>Thermocoleostomius</taxon>
    </lineage>
</organism>
<dbReference type="SMART" id="SM00244">
    <property type="entry name" value="PHB"/>
    <property type="match status" value="1"/>
</dbReference>
<dbReference type="RefSeq" id="WP_268610849.1">
    <property type="nucleotide sequence ID" value="NZ_CP113797.1"/>
</dbReference>
<gene>
    <name evidence="3" type="ORF">OXH18_02530</name>
</gene>
<dbReference type="InterPro" id="IPR001107">
    <property type="entry name" value="Band_7"/>
</dbReference>
<keyword evidence="4" id="KW-1185">Reference proteome</keyword>
<dbReference type="PRINTS" id="PR00721">
    <property type="entry name" value="STOMATIN"/>
</dbReference>
<dbReference type="EMBL" id="CP113797">
    <property type="protein sequence ID" value="WAL60893.1"/>
    <property type="molecule type" value="Genomic_DNA"/>
</dbReference>
<dbReference type="FunFam" id="3.30.479.30:FF:000004">
    <property type="entry name" value="Putative membrane protease family, stomatin"/>
    <property type="match status" value="1"/>
</dbReference>
<name>A0A9E8ZGI0_9CYAN</name>
<protein>
    <submittedName>
        <fullName evidence="3">Paraslipin</fullName>
    </submittedName>
</protein>
<dbReference type="GO" id="GO:0098552">
    <property type="term" value="C:side of membrane"/>
    <property type="evidence" value="ECO:0007669"/>
    <property type="project" value="UniProtKB-ARBA"/>
</dbReference>
<dbReference type="Proteomes" id="UP001163152">
    <property type="component" value="Chromosome"/>
</dbReference>
<dbReference type="Pfam" id="PF01145">
    <property type="entry name" value="Band_7"/>
    <property type="match status" value="1"/>
</dbReference>
<sequence length="291" mass="32680">MEVLLAWLASLNPWIVAAILVVFTGAGSVKRVREGNEALVERLGRYHRKLSPGLHLGVVPLVDHISFQADIREQIIDIEPIEAVTADNVRISVDAIIFWRIFKLEKVYYGIADAKAAVENIVITTLRSEIGQMTLEETNSGRDRIIRALLESLDEATEPWGVKVTRVEIQDIKPPLSVIAALEQERSAISEKRAMIERAEARKQAFIIETEAIAYATKMMTDRLPPEISPKDVLNFLLVREYIQSGQHLTESLEEIKQKISLNEAEAIAAKNPFPLLPDSANELWEDGLLR</sequence>
<evidence type="ECO:0000259" key="2">
    <source>
        <dbReference type="SMART" id="SM00244"/>
    </source>
</evidence>
<dbReference type="PANTHER" id="PTHR43327:SF10">
    <property type="entry name" value="STOMATIN-LIKE PROTEIN 2, MITOCHONDRIAL"/>
    <property type="match status" value="1"/>
</dbReference>
<comment type="similarity">
    <text evidence="1">Belongs to the band 7/mec-2 family.</text>
</comment>
<dbReference type="GO" id="GO:0005886">
    <property type="term" value="C:plasma membrane"/>
    <property type="evidence" value="ECO:0007669"/>
    <property type="project" value="UniProtKB-ARBA"/>
</dbReference>
<dbReference type="SUPFAM" id="SSF117892">
    <property type="entry name" value="Band 7/SPFH domain"/>
    <property type="match status" value="1"/>
</dbReference>
<dbReference type="KEGG" id="tsin:OXH18_02530"/>
<dbReference type="InterPro" id="IPR050710">
    <property type="entry name" value="Band7/mec-2_domain"/>
</dbReference>
<reference evidence="3" key="1">
    <citation type="submission" date="2022-12" db="EMBL/GenBank/DDBJ databases">
        <title>Polyphasic identification of a Novel Hot-Spring Cyanobacterium Ocullathermofonsia sinensis gen nov. sp. nov. and Genomic Insights on its Adaptations to the Thermal Habitat.</title>
        <authorList>
            <person name="Daroch M."/>
            <person name="Tang J."/>
            <person name="Jiang Y."/>
        </authorList>
    </citation>
    <scope>NUCLEOTIDE SEQUENCE</scope>
    <source>
        <strain evidence="3">PKUAC-SCTA174</strain>
    </source>
</reference>
<evidence type="ECO:0000313" key="4">
    <source>
        <dbReference type="Proteomes" id="UP001163152"/>
    </source>
</evidence>